<keyword evidence="6 7" id="KW-0342">GTP-binding</keyword>
<dbReference type="GO" id="GO:0005525">
    <property type="term" value="F:GTP binding"/>
    <property type="evidence" value="ECO:0007669"/>
    <property type="project" value="UniProtKB-UniRule"/>
</dbReference>
<evidence type="ECO:0000256" key="5">
    <source>
        <dbReference type="ARBA" id="ARBA00022958"/>
    </source>
</evidence>
<dbReference type="AlphaFoldDB" id="A0A5A9Z8F4"/>
<comment type="cofactor">
    <cofactor evidence="7">
        <name>K(+)</name>
        <dbReference type="ChEBI" id="CHEBI:29103"/>
    </cofactor>
    <text evidence="7">Binds 1 potassium ion per subunit.</text>
</comment>
<sequence>MDTIFALASAPGKSGVAVIRVSGPLATKACIDLTGGLPDPRVASLRLIKNRKDQRLDEGLVLWFPQKQSFTGEDVVEFQTHGSSAVVSVILRELSGIEGLRGAEPGEFTRRALENERLDLAQVEGLADLIEAETEAQRRQALRVLSGDLGKRADTWRQDLIRTAALLEATIDFADEDVPVDVRPEVTDLLGKTRMALFKEAKGVESAERVRTGFEVAILGAPNTGKSTLLNTLAGREAAITSEIAGTTRDVIEVRMDLGGLPVTLLDTAGLRETEDKVENIGITRARDRANHADLRVFLRESEQVELPREIEIRDGDIVLLAKADLRGNSSGGVSGLTGEGVDDLVTRITNTLAERAGLTGIATRERHRVAIEKTIAALDEAARQLELGEDRTDIAAEELRSGVRALDALVGRVDVENILDEIFSSFCIGK</sequence>
<dbReference type="Proteomes" id="UP000325291">
    <property type="component" value="Unassembled WGS sequence"/>
</dbReference>
<dbReference type="PANTHER" id="PTHR42714">
    <property type="entry name" value="TRNA MODIFICATION GTPASE GTPBP3"/>
    <property type="match status" value="1"/>
</dbReference>
<dbReference type="InterPro" id="IPR018948">
    <property type="entry name" value="GTP-bd_TrmE_N"/>
</dbReference>
<keyword evidence="4 7" id="KW-0378">Hydrolase</keyword>
<feature type="binding site" evidence="7">
    <location>
        <position position="242"/>
    </location>
    <ligand>
        <name>K(+)</name>
        <dbReference type="ChEBI" id="CHEBI:29103"/>
    </ligand>
</feature>
<dbReference type="NCBIfam" id="NF003661">
    <property type="entry name" value="PRK05291.1-3"/>
    <property type="match status" value="1"/>
</dbReference>
<name>A0A5A9Z8F4_9RHOB</name>
<dbReference type="Pfam" id="PF12631">
    <property type="entry name" value="MnmE_helical"/>
    <property type="match status" value="1"/>
</dbReference>
<dbReference type="CDD" id="cd04164">
    <property type="entry name" value="trmE"/>
    <property type="match status" value="1"/>
</dbReference>
<dbReference type="GO" id="GO:0003924">
    <property type="term" value="F:GTPase activity"/>
    <property type="evidence" value="ECO:0007669"/>
    <property type="project" value="UniProtKB-UniRule"/>
</dbReference>
<feature type="binding site" evidence="7">
    <location>
        <position position="227"/>
    </location>
    <ligand>
        <name>Mg(2+)</name>
        <dbReference type="ChEBI" id="CHEBI:18420"/>
    </ligand>
</feature>
<evidence type="ECO:0000313" key="10">
    <source>
        <dbReference type="Proteomes" id="UP000325291"/>
    </source>
</evidence>
<dbReference type="Pfam" id="PF10396">
    <property type="entry name" value="TrmE_N"/>
    <property type="match status" value="1"/>
</dbReference>
<feature type="binding site" evidence="7">
    <location>
        <position position="223"/>
    </location>
    <ligand>
        <name>K(+)</name>
        <dbReference type="ChEBI" id="CHEBI:29103"/>
    </ligand>
</feature>
<dbReference type="Pfam" id="PF01926">
    <property type="entry name" value="MMR_HSR1"/>
    <property type="match status" value="1"/>
</dbReference>
<proteinExistence type="inferred from homology"/>
<comment type="function">
    <text evidence="7">Exhibits a very high intrinsic GTPase hydrolysis rate. Involved in the addition of a carboxymethylaminomethyl (cmnm) group at the wobble position (U34) of certain tRNAs, forming tRNA-cmnm(5)s(2)U34.</text>
</comment>
<feature type="binding site" evidence="7">
    <location>
        <position position="244"/>
    </location>
    <ligand>
        <name>K(+)</name>
        <dbReference type="ChEBI" id="CHEBI:29103"/>
    </ligand>
</feature>
<protein>
    <recommendedName>
        <fullName evidence="7">tRNA modification GTPase MnmE</fullName>
        <ecNumber evidence="7">3.6.-.-</ecNumber>
    </recommendedName>
</protein>
<dbReference type="Gene3D" id="1.20.120.430">
    <property type="entry name" value="tRNA modification GTPase MnmE domain 2"/>
    <property type="match status" value="1"/>
</dbReference>
<keyword evidence="7" id="KW-0479">Metal-binding</keyword>
<comment type="subcellular location">
    <subcellularLocation>
        <location evidence="7">Cytoplasm</location>
    </subcellularLocation>
</comment>
<dbReference type="SUPFAM" id="SSF116878">
    <property type="entry name" value="TrmE connector domain"/>
    <property type="match status" value="1"/>
</dbReference>
<feature type="binding site" evidence="7">
    <location>
        <position position="20"/>
    </location>
    <ligand>
        <name>(6S)-5-formyl-5,6,7,8-tetrahydrofolate</name>
        <dbReference type="ChEBI" id="CHEBI:57457"/>
    </ligand>
</feature>
<evidence type="ECO:0000256" key="4">
    <source>
        <dbReference type="ARBA" id="ARBA00022801"/>
    </source>
</evidence>
<dbReference type="NCBIfam" id="TIGR00231">
    <property type="entry name" value="small_GTP"/>
    <property type="match status" value="1"/>
</dbReference>
<dbReference type="HAMAP" id="MF_00379">
    <property type="entry name" value="GTPase_MnmE"/>
    <property type="match status" value="1"/>
</dbReference>
<dbReference type="InterPro" id="IPR027417">
    <property type="entry name" value="P-loop_NTPase"/>
</dbReference>
<dbReference type="GO" id="GO:0046872">
    <property type="term" value="F:metal ion binding"/>
    <property type="evidence" value="ECO:0007669"/>
    <property type="project" value="UniProtKB-KW"/>
</dbReference>
<comment type="similarity">
    <text evidence="1 7">Belongs to the TRAFAC class TrmE-Era-EngA-EngB-Septin-like GTPase superfamily. TrmE GTPase family.</text>
</comment>
<dbReference type="FunFam" id="3.30.1360.120:FF:000007">
    <property type="entry name" value="tRNA modification GTPase GTPBP3, mitochondrial"/>
    <property type="match status" value="1"/>
</dbReference>
<feature type="domain" description="TrmE-type G" evidence="8">
    <location>
        <begin position="213"/>
        <end position="354"/>
    </location>
</feature>
<dbReference type="InterPro" id="IPR027266">
    <property type="entry name" value="TrmE/GcvT-like"/>
</dbReference>
<feature type="binding site" evidence="7">
    <location>
        <position position="247"/>
    </location>
    <ligand>
        <name>K(+)</name>
        <dbReference type="ChEBI" id="CHEBI:29103"/>
    </ligand>
</feature>
<feature type="binding site" evidence="7">
    <location>
        <begin position="267"/>
        <end position="270"/>
    </location>
    <ligand>
        <name>GTP</name>
        <dbReference type="ChEBI" id="CHEBI:37565"/>
    </ligand>
</feature>
<dbReference type="SUPFAM" id="SSF103025">
    <property type="entry name" value="Folate-binding domain"/>
    <property type="match status" value="1"/>
</dbReference>
<dbReference type="GO" id="GO:0002098">
    <property type="term" value="P:tRNA wobble uridine modification"/>
    <property type="evidence" value="ECO:0007669"/>
    <property type="project" value="TreeGrafter"/>
</dbReference>
<keyword evidence="2 7" id="KW-0819">tRNA processing</keyword>
<evidence type="ECO:0000256" key="6">
    <source>
        <dbReference type="ARBA" id="ARBA00023134"/>
    </source>
</evidence>
<evidence type="ECO:0000256" key="3">
    <source>
        <dbReference type="ARBA" id="ARBA00022741"/>
    </source>
</evidence>
<gene>
    <name evidence="7 9" type="primary">mnmE</name>
    <name evidence="7" type="synonym">trmE</name>
    <name evidence="9" type="ORF">FLO80_13175</name>
</gene>
<evidence type="ECO:0000256" key="1">
    <source>
        <dbReference type="ARBA" id="ARBA00011043"/>
    </source>
</evidence>
<dbReference type="InterPro" id="IPR005225">
    <property type="entry name" value="Small_GTP-bd"/>
</dbReference>
<comment type="caution">
    <text evidence="7">Lacks conserved residue(s) required for the propagation of feature annotation.</text>
</comment>
<evidence type="ECO:0000259" key="8">
    <source>
        <dbReference type="PROSITE" id="PS51709"/>
    </source>
</evidence>
<dbReference type="PANTHER" id="PTHR42714:SF2">
    <property type="entry name" value="TRNA MODIFICATION GTPASE GTPBP3, MITOCHONDRIAL"/>
    <property type="match status" value="1"/>
</dbReference>
<evidence type="ECO:0000256" key="7">
    <source>
        <dbReference type="HAMAP-Rule" id="MF_00379"/>
    </source>
</evidence>
<dbReference type="PROSITE" id="PS51709">
    <property type="entry name" value="G_TRME"/>
    <property type="match status" value="1"/>
</dbReference>
<feature type="binding site" evidence="7">
    <location>
        <begin position="223"/>
        <end position="228"/>
    </location>
    <ligand>
        <name>GTP</name>
        <dbReference type="ChEBI" id="CHEBI:37565"/>
    </ligand>
</feature>
<dbReference type="EC" id="3.6.-.-" evidence="7"/>
<dbReference type="Gene3D" id="3.30.1360.120">
    <property type="entry name" value="Probable tRNA modification gtpase trme, domain 1"/>
    <property type="match status" value="1"/>
</dbReference>
<keyword evidence="10" id="KW-1185">Reference proteome</keyword>
<keyword evidence="5 7" id="KW-0630">Potassium</keyword>
<dbReference type="PRINTS" id="PR00326">
    <property type="entry name" value="GTP1OBG"/>
</dbReference>
<feature type="binding site" evidence="7">
    <location>
        <position position="117"/>
    </location>
    <ligand>
        <name>(6S)-5-formyl-5,6,7,8-tetrahydrofolate</name>
        <dbReference type="ChEBI" id="CHEBI:57457"/>
    </ligand>
</feature>
<keyword evidence="3 7" id="KW-0547">Nucleotide-binding</keyword>
<keyword evidence="7" id="KW-0963">Cytoplasm</keyword>
<feature type="binding site" evidence="7">
    <location>
        <position position="77"/>
    </location>
    <ligand>
        <name>(6S)-5-formyl-5,6,7,8-tetrahydrofolate</name>
        <dbReference type="ChEBI" id="CHEBI:57457"/>
    </ligand>
</feature>
<accession>A0A5A9Z8F4</accession>
<dbReference type="InterPro" id="IPR006073">
    <property type="entry name" value="GTP-bd"/>
</dbReference>
<dbReference type="InterPro" id="IPR025867">
    <property type="entry name" value="MnmE_helical"/>
</dbReference>
<dbReference type="Gene3D" id="3.40.50.300">
    <property type="entry name" value="P-loop containing nucleotide triphosphate hydrolases"/>
    <property type="match status" value="1"/>
</dbReference>
<dbReference type="InterPro" id="IPR031168">
    <property type="entry name" value="G_TrmE"/>
</dbReference>
<feature type="binding site" evidence="7">
    <location>
        <begin position="242"/>
        <end position="248"/>
    </location>
    <ligand>
        <name>GTP</name>
        <dbReference type="ChEBI" id="CHEBI:37565"/>
    </ligand>
</feature>
<comment type="subunit">
    <text evidence="7">Homodimer. Heterotetramer of two MnmE and two MnmG subunits.</text>
</comment>
<dbReference type="EMBL" id="VINQ01000010">
    <property type="protein sequence ID" value="KAA0913235.1"/>
    <property type="molecule type" value="Genomic_DNA"/>
</dbReference>
<organism evidence="9 10">
    <name type="scientific">Aquicoccus porphyridii</name>
    <dbReference type="NCBI Taxonomy" id="1852029"/>
    <lineage>
        <taxon>Bacteria</taxon>
        <taxon>Pseudomonadati</taxon>
        <taxon>Pseudomonadota</taxon>
        <taxon>Alphaproteobacteria</taxon>
        <taxon>Rhodobacterales</taxon>
        <taxon>Paracoccaceae</taxon>
        <taxon>Aquicoccus</taxon>
    </lineage>
</organism>
<evidence type="ECO:0000256" key="2">
    <source>
        <dbReference type="ARBA" id="ARBA00022694"/>
    </source>
</evidence>
<dbReference type="InterPro" id="IPR004520">
    <property type="entry name" value="GTPase_MnmE"/>
</dbReference>
<comment type="caution">
    <text evidence="9">The sequence shown here is derived from an EMBL/GenBank/DDBJ whole genome shotgun (WGS) entry which is preliminary data.</text>
</comment>
<dbReference type="GO" id="GO:0005737">
    <property type="term" value="C:cytoplasm"/>
    <property type="evidence" value="ECO:0007669"/>
    <property type="project" value="UniProtKB-SubCell"/>
</dbReference>
<dbReference type="CDD" id="cd14858">
    <property type="entry name" value="TrmE_N"/>
    <property type="match status" value="1"/>
</dbReference>
<evidence type="ECO:0000313" key="9">
    <source>
        <dbReference type="EMBL" id="KAA0913235.1"/>
    </source>
</evidence>
<dbReference type="GO" id="GO:0030488">
    <property type="term" value="P:tRNA methylation"/>
    <property type="evidence" value="ECO:0007669"/>
    <property type="project" value="TreeGrafter"/>
</dbReference>
<dbReference type="InterPro" id="IPR027368">
    <property type="entry name" value="MnmE_dom2"/>
</dbReference>
<keyword evidence="7" id="KW-0460">Magnesium</keyword>
<dbReference type="RefSeq" id="WP_111368676.1">
    <property type="nucleotide sequence ID" value="NZ_VINQ01000010.1"/>
</dbReference>
<reference evidence="9 10" key="1">
    <citation type="submission" date="2019-07" db="EMBL/GenBank/DDBJ databases">
        <title>Aquicoccus porphyridii gen. nov., sp. nov., isolated from a small marine red alga, Porphyridium marinum.</title>
        <authorList>
            <person name="Liu L."/>
        </authorList>
    </citation>
    <scope>NUCLEOTIDE SEQUENCE [LARGE SCALE GENOMIC DNA]</scope>
    <source>
        <strain evidence="9 10">L1 8-17</strain>
    </source>
</reference>
<dbReference type="SUPFAM" id="SSF52540">
    <property type="entry name" value="P-loop containing nucleoside triphosphate hydrolases"/>
    <property type="match status" value="1"/>
</dbReference>
<feature type="binding site" evidence="7">
    <location>
        <position position="248"/>
    </location>
    <ligand>
        <name>Mg(2+)</name>
        <dbReference type="ChEBI" id="CHEBI:18420"/>
    </ligand>
</feature>
<feature type="binding site" evidence="7">
    <location>
        <position position="431"/>
    </location>
    <ligand>
        <name>(6S)-5-formyl-5,6,7,8-tetrahydrofolate</name>
        <dbReference type="ChEBI" id="CHEBI:57457"/>
    </ligand>
</feature>